<keyword evidence="3" id="KW-0813">Transport</keyword>
<keyword evidence="6 11" id="KW-0732">Signal</keyword>
<keyword evidence="5" id="KW-0812">Transmembrane</keyword>
<evidence type="ECO:0000256" key="11">
    <source>
        <dbReference type="SAM" id="SignalP"/>
    </source>
</evidence>
<evidence type="ECO:0000256" key="9">
    <source>
        <dbReference type="ARBA" id="ARBA00023136"/>
    </source>
</evidence>
<reference evidence="13 14" key="1">
    <citation type="journal article" date="2015" name="Int. J. Syst. Evol. Microbiol.">
        <title>Burkholderia monticola sp. nov., isolated from mountain soil.</title>
        <authorList>
            <person name="Baek I."/>
            <person name="Seo B."/>
            <person name="Lee I."/>
            <person name="Yi H."/>
            <person name="Chun J."/>
        </authorList>
    </citation>
    <scope>NUCLEOTIDE SEQUENCE [LARGE SCALE GENOMIC DNA]</scope>
    <source>
        <strain evidence="13 14">JC2948</strain>
    </source>
</reference>
<evidence type="ECO:0000256" key="5">
    <source>
        <dbReference type="ARBA" id="ARBA00022692"/>
    </source>
</evidence>
<evidence type="ECO:0000256" key="1">
    <source>
        <dbReference type="ARBA" id="ARBA00004571"/>
    </source>
</evidence>
<keyword evidence="4" id="KW-1134">Transmembrane beta strand</keyword>
<evidence type="ECO:0000259" key="12">
    <source>
        <dbReference type="Pfam" id="PF13609"/>
    </source>
</evidence>
<dbReference type="RefSeq" id="WP_062135032.1">
    <property type="nucleotide sequence ID" value="NZ_LRBG01000038.1"/>
</dbReference>
<name>A0A149PDN9_9BURK</name>
<evidence type="ECO:0000256" key="10">
    <source>
        <dbReference type="ARBA" id="ARBA00023237"/>
    </source>
</evidence>
<dbReference type="Proteomes" id="UP000075613">
    <property type="component" value="Unassembled WGS sequence"/>
</dbReference>
<dbReference type="GO" id="GO:0015288">
    <property type="term" value="F:porin activity"/>
    <property type="evidence" value="ECO:0007669"/>
    <property type="project" value="UniProtKB-KW"/>
</dbReference>
<dbReference type="InterPro" id="IPR023614">
    <property type="entry name" value="Porin_dom_sf"/>
</dbReference>
<dbReference type="CDD" id="cd00342">
    <property type="entry name" value="gram_neg_porins"/>
    <property type="match status" value="1"/>
</dbReference>
<feature type="domain" description="Porin" evidence="12">
    <location>
        <begin position="7"/>
        <end position="330"/>
    </location>
</feature>
<dbReference type="SUPFAM" id="SSF56935">
    <property type="entry name" value="Porins"/>
    <property type="match status" value="1"/>
</dbReference>
<dbReference type="AlphaFoldDB" id="A0A149PDN9"/>
<dbReference type="PANTHER" id="PTHR34501:SF9">
    <property type="entry name" value="MAJOR OUTER MEMBRANE PROTEIN P.IA"/>
    <property type="match status" value="1"/>
</dbReference>
<dbReference type="OrthoDB" id="8982743at2"/>
<protein>
    <submittedName>
        <fullName evidence="13">Porin</fullName>
    </submittedName>
</protein>
<dbReference type="GO" id="GO:0006811">
    <property type="term" value="P:monoatomic ion transport"/>
    <property type="evidence" value="ECO:0007669"/>
    <property type="project" value="UniProtKB-KW"/>
</dbReference>
<comment type="subcellular location">
    <subcellularLocation>
        <location evidence="1">Cell outer membrane</location>
        <topology evidence="1">Multi-pass membrane protein</topology>
    </subcellularLocation>
</comment>
<evidence type="ECO:0000256" key="8">
    <source>
        <dbReference type="ARBA" id="ARBA00023114"/>
    </source>
</evidence>
<dbReference type="GO" id="GO:0046930">
    <property type="term" value="C:pore complex"/>
    <property type="evidence" value="ECO:0007669"/>
    <property type="project" value="UniProtKB-KW"/>
</dbReference>
<dbReference type="EMBL" id="LRBG01000038">
    <property type="protein sequence ID" value="KXU83149.1"/>
    <property type="molecule type" value="Genomic_DNA"/>
</dbReference>
<proteinExistence type="predicted"/>
<organism evidence="13 14">
    <name type="scientific">Paraburkholderia monticola</name>
    <dbReference type="NCBI Taxonomy" id="1399968"/>
    <lineage>
        <taxon>Bacteria</taxon>
        <taxon>Pseudomonadati</taxon>
        <taxon>Pseudomonadota</taxon>
        <taxon>Betaproteobacteria</taxon>
        <taxon>Burkholderiales</taxon>
        <taxon>Burkholderiaceae</taxon>
        <taxon>Paraburkholderia</taxon>
    </lineage>
</organism>
<evidence type="ECO:0000256" key="3">
    <source>
        <dbReference type="ARBA" id="ARBA00022448"/>
    </source>
</evidence>
<dbReference type="STRING" id="1399968.CI15_29000"/>
<dbReference type="Pfam" id="PF13609">
    <property type="entry name" value="Porin_4"/>
    <property type="match status" value="1"/>
</dbReference>
<comment type="caution">
    <text evidence="13">The sequence shown here is derived from an EMBL/GenBank/DDBJ whole genome shotgun (WGS) entry which is preliminary data.</text>
</comment>
<keyword evidence="9" id="KW-0472">Membrane</keyword>
<evidence type="ECO:0000256" key="4">
    <source>
        <dbReference type="ARBA" id="ARBA00022452"/>
    </source>
</evidence>
<keyword evidence="8" id="KW-0626">Porin</keyword>
<keyword evidence="10" id="KW-0998">Cell outer membrane</keyword>
<keyword evidence="7" id="KW-0406">Ion transport</keyword>
<dbReference type="InterPro" id="IPR033900">
    <property type="entry name" value="Gram_neg_porin_domain"/>
</dbReference>
<evidence type="ECO:0000256" key="6">
    <source>
        <dbReference type="ARBA" id="ARBA00022729"/>
    </source>
</evidence>
<sequence length="364" mass="38451">MKKTQIALAILAGTLMSTAAHAQSSVTLFGLMDTGVTYVSNQGGKHNVKMDDGVNGPNLWGMRGAEDLGGGTKAIFELVNQYQLNNGQFMPNSSLFSRLSYVGLVNDRLGKFTLGNQYDFMTDSLFTGGNDPADVSGHFYAFRAGPFQKLALPQNPTGAFDWDRMAGASLNNSVKYLSPVFGGFSAGAMYGFGNVAGSVGAGNATSFGLNYAANSFGANAAYTNVKYYTAGAPQVSVRNWGLGAHYRFGAWFTNALFTTVHNSLNGGSVYEGSVGVQYRFTPALATGASYMYMKGNSVVDNNHANQAAAIVDYSLSKRTSVYVMGVYQRASSGGFAQINGMNSADGASSGQTQAIARVGLHTHF</sequence>
<evidence type="ECO:0000313" key="14">
    <source>
        <dbReference type="Proteomes" id="UP000075613"/>
    </source>
</evidence>
<dbReference type="Gene3D" id="2.40.160.10">
    <property type="entry name" value="Porin"/>
    <property type="match status" value="1"/>
</dbReference>
<feature type="chain" id="PRO_5007551101" evidence="11">
    <location>
        <begin position="23"/>
        <end position="364"/>
    </location>
</feature>
<gene>
    <name evidence="13" type="ORF">CI15_29000</name>
</gene>
<dbReference type="GO" id="GO:0009279">
    <property type="term" value="C:cell outer membrane"/>
    <property type="evidence" value="ECO:0007669"/>
    <property type="project" value="UniProtKB-SubCell"/>
</dbReference>
<evidence type="ECO:0000256" key="2">
    <source>
        <dbReference type="ARBA" id="ARBA00011233"/>
    </source>
</evidence>
<dbReference type="InterPro" id="IPR050298">
    <property type="entry name" value="Gram-neg_bact_OMP"/>
</dbReference>
<dbReference type="PANTHER" id="PTHR34501">
    <property type="entry name" value="PROTEIN YDDL-RELATED"/>
    <property type="match status" value="1"/>
</dbReference>
<comment type="subunit">
    <text evidence="2">Homotrimer.</text>
</comment>
<evidence type="ECO:0000313" key="13">
    <source>
        <dbReference type="EMBL" id="KXU83149.1"/>
    </source>
</evidence>
<accession>A0A149PDN9</accession>
<evidence type="ECO:0000256" key="7">
    <source>
        <dbReference type="ARBA" id="ARBA00023065"/>
    </source>
</evidence>
<keyword evidence="14" id="KW-1185">Reference proteome</keyword>
<feature type="signal peptide" evidence="11">
    <location>
        <begin position="1"/>
        <end position="22"/>
    </location>
</feature>